<comment type="caution">
    <text evidence="3">The sequence shown here is derived from an EMBL/GenBank/DDBJ whole genome shotgun (WGS) entry which is preliminary data.</text>
</comment>
<dbReference type="GO" id="GO:0004803">
    <property type="term" value="F:transposase activity"/>
    <property type="evidence" value="ECO:0007669"/>
    <property type="project" value="InterPro"/>
</dbReference>
<protein>
    <recommendedName>
        <fullName evidence="2">Transposase IS116/IS110/IS902 C-terminal domain-containing protein</fullName>
    </recommendedName>
</protein>
<gene>
    <name evidence="3" type="ORF">A2462_07215</name>
</gene>
<evidence type="ECO:0000313" key="3">
    <source>
        <dbReference type="EMBL" id="OGC32809.1"/>
    </source>
</evidence>
<feature type="domain" description="Transposase IS116/IS110/IS902 C-terminal" evidence="2">
    <location>
        <begin position="154"/>
        <end position="232"/>
    </location>
</feature>
<evidence type="ECO:0000256" key="1">
    <source>
        <dbReference type="SAM" id="Coils"/>
    </source>
</evidence>
<dbReference type="EMBL" id="MEUI01000045">
    <property type="protein sequence ID" value="OGC32809.1"/>
    <property type="molecule type" value="Genomic_DNA"/>
</dbReference>
<dbReference type="InterPro" id="IPR003346">
    <property type="entry name" value="Transposase_20"/>
</dbReference>
<sequence length="270" mass="30870">MLNSEIRSSGLHVVHPYKFKVISESKHKNDKEDSLKLAKGLLKDYLPTPVYIKSDLCCQIKFLLNIRRRMVGTRVRLILQAKSVLRSLGIKESQRSLATARGFGRVINNLAAEPFYKQMMVTLANECERENQKIEGVEQQTKDLINQNFQREYELLISIPGISFVTAATIISVIDDIKRFERAGQFSSYCGLTPSEHSSGEKVRHGRLTKEGVKELRWLLTQSAWIIVRVKKGKDARLEKMKKKFYRMACKQKSTAKAVSAIARHLSRCL</sequence>
<name>A0A1F4TJR8_UNCSA</name>
<dbReference type="AlphaFoldDB" id="A0A1F4TJR8"/>
<dbReference type="Pfam" id="PF02371">
    <property type="entry name" value="Transposase_20"/>
    <property type="match status" value="1"/>
</dbReference>
<dbReference type="InterPro" id="IPR047650">
    <property type="entry name" value="Transpos_IS110"/>
</dbReference>
<evidence type="ECO:0000313" key="4">
    <source>
        <dbReference type="Proteomes" id="UP000177309"/>
    </source>
</evidence>
<dbReference type="PANTHER" id="PTHR33055">
    <property type="entry name" value="TRANSPOSASE FOR INSERTION SEQUENCE ELEMENT IS1111A"/>
    <property type="match status" value="1"/>
</dbReference>
<dbReference type="GO" id="GO:0003677">
    <property type="term" value="F:DNA binding"/>
    <property type="evidence" value="ECO:0007669"/>
    <property type="project" value="InterPro"/>
</dbReference>
<proteinExistence type="predicted"/>
<reference evidence="3 4" key="1">
    <citation type="journal article" date="2016" name="Nat. Commun.">
        <title>Thousands of microbial genomes shed light on interconnected biogeochemical processes in an aquifer system.</title>
        <authorList>
            <person name="Anantharaman K."/>
            <person name="Brown C.T."/>
            <person name="Hug L.A."/>
            <person name="Sharon I."/>
            <person name="Castelle C.J."/>
            <person name="Probst A.J."/>
            <person name="Thomas B.C."/>
            <person name="Singh A."/>
            <person name="Wilkins M.J."/>
            <person name="Karaoz U."/>
            <person name="Brodie E.L."/>
            <person name="Williams K.H."/>
            <person name="Hubbard S.S."/>
            <person name="Banfield J.F."/>
        </authorList>
    </citation>
    <scope>NUCLEOTIDE SEQUENCE [LARGE SCALE GENOMIC DNA]</scope>
</reference>
<feature type="coiled-coil region" evidence="1">
    <location>
        <begin position="120"/>
        <end position="147"/>
    </location>
</feature>
<accession>A0A1F4TJR8</accession>
<evidence type="ECO:0000259" key="2">
    <source>
        <dbReference type="Pfam" id="PF02371"/>
    </source>
</evidence>
<dbReference type="NCBIfam" id="NF033542">
    <property type="entry name" value="transpos_IS110"/>
    <property type="match status" value="1"/>
</dbReference>
<organism evidence="3 4">
    <name type="scientific">candidate division WOR-1 bacterium RIFOXYC2_FULL_41_25</name>
    <dbReference type="NCBI Taxonomy" id="1802586"/>
    <lineage>
        <taxon>Bacteria</taxon>
        <taxon>Bacillati</taxon>
        <taxon>Saganbacteria</taxon>
    </lineage>
</organism>
<dbReference type="Proteomes" id="UP000177309">
    <property type="component" value="Unassembled WGS sequence"/>
</dbReference>
<keyword evidence="1" id="KW-0175">Coiled coil</keyword>
<dbReference type="PANTHER" id="PTHR33055:SF13">
    <property type="entry name" value="TRANSPOSASE"/>
    <property type="match status" value="1"/>
</dbReference>
<dbReference type="GO" id="GO:0006313">
    <property type="term" value="P:DNA transposition"/>
    <property type="evidence" value="ECO:0007669"/>
    <property type="project" value="InterPro"/>
</dbReference>